<dbReference type="Pfam" id="PF00440">
    <property type="entry name" value="TetR_N"/>
    <property type="match status" value="1"/>
</dbReference>
<proteinExistence type="predicted"/>
<evidence type="ECO:0000256" key="1">
    <source>
        <dbReference type="ARBA" id="ARBA00023015"/>
    </source>
</evidence>
<evidence type="ECO:0000313" key="6">
    <source>
        <dbReference type="EMBL" id="TKI64336.1"/>
    </source>
</evidence>
<reference evidence="6 7" key="1">
    <citation type="submission" date="2019-04" db="EMBL/GenBank/DDBJ databases">
        <authorList>
            <person name="Dong K."/>
        </authorList>
    </citation>
    <scope>NUCLEOTIDE SEQUENCE [LARGE SCALE GENOMIC DNA]</scope>
    <source>
        <strain evidence="7">dk3543</strain>
    </source>
</reference>
<protein>
    <submittedName>
        <fullName evidence="6">Helix-turn-helix transcriptional regulator</fullName>
    </submittedName>
</protein>
<evidence type="ECO:0000256" key="4">
    <source>
        <dbReference type="PROSITE-ProRule" id="PRU00335"/>
    </source>
</evidence>
<dbReference type="InterPro" id="IPR036271">
    <property type="entry name" value="Tet_transcr_reg_TetR-rel_C_sf"/>
</dbReference>
<keyword evidence="3" id="KW-0804">Transcription</keyword>
<evidence type="ECO:0000313" key="7">
    <source>
        <dbReference type="Proteomes" id="UP000307808"/>
    </source>
</evidence>
<evidence type="ECO:0000256" key="2">
    <source>
        <dbReference type="ARBA" id="ARBA00023125"/>
    </source>
</evidence>
<keyword evidence="2 4" id="KW-0238">DNA-binding</keyword>
<dbReference type="Gene3D" id="1.10.10.60">
    <property type="entry name" value="Homeodomain-like"/>
    <property type="match status" value="1"/>
</dbReference>
<dbReference type="Gene3D" id="1.10.357.10">
    <property type="entry name" value="Tetracycline Repressor, domain 2"/>
    <property type="match status" value="1"/>
</dbReference>
<dbReference type="GO" id="GO:0003700">
    <property type="term" value="F:DNA-binding transcription factor activity"/>
    <property type="evidence" value="ECO:0007669"/>
    <property type="project" value="TreeGrafter"/>
</dbReference>
<keyword evidence="1" id="KW-0805">Transcription regulation</keyword>
<dbReference type="EMBL" id="SZPY01000001">
    <property type="protein sequence ID" value="TKI64336.1"/>
    <property type="molecule type" value="Genomic_DNA"/>
</dbReference>
<dbReference type="AlphaFoldDB" id="A0A4U2YS53"/>
<dbReference type="InterPro" id="IPR009057">
    <property type="entry name" value="Homeodomain-like_sf"/>
</dbReference>
<name>A0A4U2YS53_9ACTN</name>
<feature type="domain" description="HTH tetR-type" evidence="5">
    <location>
        <begin position="26"/>
        <end position="86"/>
    </location>
</feature>
<feature type="DNA-binding region" description="H-T-H motif" evidence="4">
    <location>
        <begin position="49"/>
        <end position="68"/>
    </location>
</feature>
<comment type="caution">
    <text evidence="6">The sequence shown here is derived from an EMBL/GenBank/DDBJ whole genome shotgun (WGS) entry which is preliminary data.</text>
</comment>
<dbReference type="OrthoDB" id="4823039at2"/>
<sequence length="222" mass="23987">MFCTLLVMGDEVKRSYRPGKRAEKAAATQAAILAAAREQFTSRGYAATTVADIAGAAGVNVDTLYATVGRKPVLLLAVIDMTLADEDHPVVAEQRDYVRATLAAPTARLKLTTYATALGRVMPRVAPLFDALAQAALSDPDCAALRDSIGQRRRANMVKLAADLRSTGQVRDDLTDDEVADLLWTTNAPEYYVLTVARGWSPATYGERLADLWTRLLLAESS</sequence>
<dbReference type="GO" id="GO:0000976">
    <property type="term" value="F:transcription cis-regulatory region binding"/>
    <property type="evidence" value="ECO:0007669"/>
    <property type="project" value="TreeGrafter"/>
</dbReference>
<evidence type="ECO:0000256" key="3">
    <source>
        <dbReference type="ARBA" id="ARBA00023163"/>
    </source>
</evidence>
<dbReference type="PANTHER" id="PTHR30055:SF234">
    <property type="entry name" value="HTH-TYPE TRANSCRIPTIONAL REGULATOR BETI"/>
    <property type="match status" value="1"/>
</dbReference>
<organism evidence="6 7">
    <name type="scientific">Nocardioides jishulii</name>
    <dbReference type="NCBI Taxonomy" id="2575440"/>
    <lineage>
        <taxon>Bacteria</taxon>
        <taxon>Bacillati</taxon>
        <taxon>Actinomycetota</taxon>
        <taxon>Actinomycetes</taxon>
        <taxon>Propionibacteriales</taxon>
        <taxon>Nocardioidaceae</taxon>
        <taxon>Nocardioides</taxon>
    </lineage>
</organism>
<accession>A0A4U2YS53</accession>
<dbReference type="InterPro" id="IPR050109">
    <property type="entry name" value="HTH-type_TetR-like_transc_reg"/>
</dbReference>
<keyword evidence="7" id="KW-1185">Reference proteome</keyword>
<dbReference type="PROSITE" id="PS50977">
    <property type="entry name" value="HTH_TETR_2"/>
    <property type="match status" value="1"/>
</dbReference>
<dbReference type="SUPFAM" id="SSF48498">
    <property type="entry name" value="Tetracyclin repressor-like, C-terminal domain"/>
    <property type="match status" value="1"/>
</dbReference>
<dbReference type="PANTHER" id="PTHR30055">
    <property type="entry name" value="HTH-TYPE TRANSCRIPTIONAL REGULATOR RUTR"/>
    <property type="match status" value="1"/>
</dbReference>
<dbReference type="InterPro" id="IPR001647">
    <property type="entry name" value="HTH_TetR"/>
</dbReference>
<dbReference type="Proteomes" id="UP000307808">
    <property type="component" value="Unassembled WGS sequence"/>
</dbReference>
<evidence type="ECO:0000259" key="5">
    <source>
        <dbReference type="PROSITE" id="PS50977"/>
    </source>
</evidence>
<gene>
    <name evidence="6" type="ORF">FC770_04105</name>
</gene>
<dbReference type="SUPFAM" id="SSF46689">
    <property type="entry name" value="Homeodomain-like"/>
    <property type="match status" value="1"/>
</dbReference>